<dbReference type="Pfam" id="PF00535">
    <property type="entry name" value="Glycos_transf_2"/>
    <property type="match status" value="1"/>
</dbReference>
<keyword evidence="5" id="KW-0472">Membrane</keyword>
<reference evidence="7" key="1">
    <citation type="submission" date="2021-03" db="EMBL/GenBank/DDBJ databases">
        <title>Roseibium sp. CAU 1637 isolated from Incheon.</title>
        <authorList>
            <person name="Kim W."/>
        </authorList>
    </citation>
    <scope>NUCLEOTIDE SEQUENCE</scope>
    <source>
        <strain evidence="7">CAU 1637</strain>
    </source>
</reference>
<dbReference type="EMBL" id="JAFLNF010000004">
    <property type="protein sequence ID" value="MBO0345937.1"/>
    <property type="molecule type" value="Genomic_DNA"/>
</dbReference>
<dbReference type="PANTHER" id="PTHR43646:SF2">
    <property type="entry name" value="GLYCOSYLTRANSFERASE 2-LIKE DOMAIN-CONTAINING PROTEIN"/>
    <property type="match status" value="1"/>
</dbReference>
<gene>
    <name evidence="7" type="ORF">J0X15_11955</name>
</gene>
<dbReference type="InterPro" id="IPR001173">
    <property type="entry name" value="Glyco_trans_2-like"/>
</dbReference>
<dbReference type="GO" id="GO:0005886">
    <property type="term" value="C:plasma membrane"/>
    <property type="evidence" value="ECO:0007669"/>
    <property type="project" value="UniProtKB-SubCell"/>
</dbReference>
<evidence type="ECO:0000256" key="2">
    <source>
        <dbReference type="ARBA" id="ARBA00022475"/>
    </source>
</evidence>
<feature type="domain" description="Glycosyltransferase 2-like" evidence="6">
    <location>
        <begin position="3"/>
        <end position="110"/>
    </location>
</feature>
<evidence type="ECO:0000256" key="4">
    <source>
        <dbReference type="ARBA" id="ARBA00022679"/>
    </source>
</evidence>
<accession>A0A939J796</accession>
<organism evidence="7 8">
    <name type="scientific">Roseibium limicola</name>
    <dbReference type="NCBI Taxonomy" id="2816037"/>
    <lineage>
        <taxon>Bacteria</taxon>
        <taxon>Pseudomonadati</taxon>
        <taxon>Pseudomonadota</taxon>
        <taxon>Alphaproteobacteria</taxon>
        <taxon>Hyphomicrobiales</taxon>
        <taxon>Stappiaceae</taxon>
        <taxon>Roseibium</taxon>
    </lineage>
</organism>
<sequence>MISVIIPTLNCDADLAHTLAVLVPAAADGVVREVVVVDGGSTDHTGQVADAAGCVWVVSPGPRSSRIEAGVAASSRGEWLLFLSADTVLEPGWHHEVQTFIERAERAGSAERIAAAFKLRYESFGLGPRIWESWASVRTRFFGMPYGNQGLLITRRFYASLGGHRLLPELEDLDLVKRIGTRRLVTLRAAAVASGEPEHVGVATSLRRSAARFCVGMLRLPPRLVLKLHG</sequence>
<dbReference type="Gene3D" id="3.90.550.10">
    <property type="entry name" value="Spore Coat Polysaccharide Biosynthesis Protein SpsA, Chain A"/>
    <property type="match status" value="1"/>
</dbReference>
<evidence type="ECO:0000259" key="6">
    <source>
        <dbReference type="Pfam" id="PF00535"/>
    </source>
</evidence>
<evidence type="ECO:0000313" key="7">
    <source>
        <dbReference type="EMBL" id="MBO0345937.1"/>
    </source>
</evidence>
<protein>
    <submittedName>
        <fullName evidence="7">Glycosyltransferase</fullName>
    </submittedName>
</protein>
<comment type="caution">
    <text evidence="7">The sequence shown here is derived from an EMBL/GenBank/DDBJ whole genome shotgun (WGS) entry which is preliminary data.</text>
</comment>
<comment type="subcellular location">
    <subcellularLocation>
        <location evidence="1">Cell membrane</location>
    </subcellularLocation>
</comment>
<keyword evidence="8" id="KW-1185">Reference proteome</keyword>
<dbReference type="GO" id="GO:0016757">
    <property type="term" value="F:glycosyltransferase activity"/>
    <property type="evidence" value="ECO:0007669"/>
    <property type="project" value="UniProtKB-KW"/>
</dbReference>
<name>A0A939J796_9HYPH</name>
<evidence type="ECO:0000256" key="1">
    <source>
        <dbReference type="ARBA" id="ARBA00004236"/>
    </source>
</evidence>
<keyword evidence="4" id="KW-0808">Transferase</keyword>
<evidence type="ECO:0000256" key="5">
    <source>
        <dbReference type="ARBA" id="ARBA00023136"/>
    </source>
</evidence>
<evidence type="ECO:0000313" key="8">
    <source>
        <dbReference type="Proteomes" id="UP000664779"/>
    </source>
</evidence>
<evidence type="ECO:0000256" key="3">
    <source>
        <dbReference type="ARBA" id="ARBA00022676"/>
    </source>
</evidence>
<dbReference type="InterPro" id="IPR029044">
    <property type="entry name" value="Nucleotide-diphossugar_trans"/>
</dbReference>
<dbReference type="AlphaFoldDB" id="A0A939J796"/>
<dbReference type="Proteomes" id="UP000664779">
    <property type="component" value="Unassembled WGS sequence"/>
</dbReference>
<keyword evidence="3" id="KW-0328">Glycosyltransferase</keyword>
<keyword evidence="2" id="KW-1003">Cell membrane</keyword>
<proteinExistence type="predicted"/>
<dbReference type="SUPFAM" id="SSF53448">
    <property type="entry name" value="Nucleotide-diphospho-sugar transferases"/>
    <property type="match status" value="1"/>
</dbReference>
<dbReference type="RefSeq" id="WP_206940940.1">
    <property type="nucleotide sequence ID" value="NZ_JAFLNF010000004.1"/>
</dbReference>
<dbReference type="PANTHER" id="PTHR43646">
    <property type="entry name" value="GLYCOSYLTRANSFERASE"/>
    <property type="match status" value="1"/>
</dbReference>